<dbReference type="SMART" id="SM00388">
    <property type="entry name" value="HisKA"/>
    <property type="match status" value="1"/>
</dbReference>
<dbReference type="Pfam" id="PF00512">
    <property type="entry name" value="HisKA"/>
    <property type="match status" value="1"/>
</dbReference>
<feature type="transmembrane region" description="Helical" evidence="4">
    <location>
        <begin position="53"/>
        <end position="71"/>
    </location>
</feature>
<proteinExistence type="predicted"/>
<dbReference type="PROSITE" id="PS50109">
    <property type="entry name" value="HIS_KIN"/>
    <property type="match status" value="1"/>
</dbReference>
<dbReference type="InterPro" id="IPR003661">
    <property type="entry name" value="HisK_dim/P_dom"/>
</dbReference>
<keyword evidence="4" id="KW-0812">Transmembrane</keyword>
<dbReference type="InterPro" id="IPR005467">
    <property type="entry name" value="His_kinase_dom"/>
</dbReference>
<dbReference type="EMBL" id="JAFMYU010000005">
    <property type="protein sequence ID" value="MBO0931094.1"/>
    <property type="molecule type" value="Genomic_DNA"/>
</dbReference>
<evidence type="ECO:0000256" key="4">
    <source>
        <dbReference type="SAM" id="Phobius"/>
    </source>
</evidence>
<organism evidence="6 7">
    <name type="scientific">Fibrella aquatilis</name>
    <dbReference type="NCBI Taxonomy" id="2817059"/>
    <lineage>
        <taxon>Bacteria</taxon>
        <taxon>Pseudomonadati</taxon>
        <taxon>Bacteroidota</taxon>
        <taxon>Cytophagia</taxon>
        <taxon>Cytophagales</taxon>
        <taxon>Spirosomataceae</taxon>
        <taxon>Fibrella</taxon>
    </lineage>
</organism>
<dbReference type="AlphaFoldDB" id="A0A939G5P4"/>
<dbReference type="InterPro" id="IPR036097">
    <property type="entry name" value="HisK_dim/P_sf"/>
</dbReference>
<feature type="transmembrane region" description="Helical" evidence="4">
    <location>
        <begin position="107"/>
        <end position="128"/>
    </location>
</feature>
<protein>
    <recommendedName>
        <fullName evidence="2">histidine kinase</fullName>
        <ecNumber evidence="2">2.7.13.3</ecNumber>
    </recommendedName>
</protein>
<dbReference type="Gene3D" id="3.30.565.10">
    <property type="entry name" value="Histidine kinase-like ATPase, C-terminal domain"/>
    <property type="match status" value="1"/>
</dbReference>
<dbReference type="InterPro" id="IPR036890">
    <property type="entry name" value="HATPase_C_sf"/>
</dbReference>
<evidence type="ECO:0000256" key="3">
    <source>
        <dbReference type="ARBA" id="ARBA00022553"/>
    </source>
</evidence>
<dbReference type="CDD" id="cd00082">
    <property type="entry name" value="HisKA"/>
    <property type="match status" value="1"/>
</dbReference>
<dbReference type="SUPFAM" id="SSF55874">
    <property type="entry name" value="ATPase domain of HSP90 chaperone/DNA topoisomerase II/histidine kinase"/>
    <property type="match status" value="1"/>
</dbReference>
<keyword evidence="7" id="KW-1185">Reference proteome</keyword>
<dbReference type="Pfam" id="PF02518">
    <property type="entry name" value="HATPase_c"/>
    <property type="match status" value="1"/>
</dbReference>
<dbReference type="Gene3D" id="1.10.287.130">
    <property type="match status" value="1"/>
</dbReference>
<feature type="transmembrane region" description="Helical" evidence="4">
    <location>
        <begin position="78"/>
        <end position="95"/>
    </location>
</feature>
<name>A0A939G5P4_9BACT</name>
<comment type="caution">
    <text evidence="6">The sequence shown here is derived from an EMBL/GenBank/DDBJ whole genome shotgun (WGS) entry which is preliminary data.</text>
</comment>
<evidence type="ECO:0000313" key="6">
    <source>
        <dbReference type="EMBL" id="MBO0931094.1"/>
    </source>
</evidence>
<dbReference type="SUPFAM" id="SSF47384">
    <property type="entry name" value="Homodimeric domain of signal transducing histidine kinase"/>
    <property type="match status" value="1"/>
</dbReference>
<dbReference type="InterPro" id="IPR004358">
    <property type="entry name" value="Sig_transdc_His_kin-like_C"/>
</dbReference>
<feature type="transmembrane region" description="Helical" evidence="4">
    <location>
        <begin position="6"/>
        <end position="23"/>
    </location>
</feature>
<accession>A0A939G5P4</accession>
<keyword evidence="3" id="KW-0597">Phosphoprotein</keyword>
<keyword evidence="4" id="KW-0472">Membrane</keyword>
<gene>
    <name evidence="6" type="ORF">J2I48_08830</name>
</gene>
<comment type="catalytic activity">
    <reaction evidence="1">
        <text>ATP + protein L-histidine = ADP + protein N-phospho-L-histidine.</text>
        <dbReference type="EC" id="2.7.13.3"/>
    </reaction>
</comment>
<dbReference type="PANTHER" id="PTHR43065:SF42">
    <property type="entry name" value="TWO-COMPONENT SENSOR PPRA"/>
    <property type="match status" value="1"/>
</dbReference>
<dbReference type="PANTHER" id="PTHR43065">
    <property type="entry name" value="SENSOR HISTIDINE KINASE"/>
    <property type="match status" value="1"/>
</dbReference>
<dbReference type="Proteomes" id="UP000664795">
    <property type="component" value="Unassembled WGS sequence"/>
</dbReference>
<sequence length="415" mass="45712">MTLSSGSYIISFVFALGYLAITHNFNVYKYLQLGLILLAPLVNHILVGGFVESSIVILASFITPVIALTFVTRKTARLFFYLFIVVVLVGGVWELSTTPPATRLPGYVVTLFFTANLIFISIIIYMLIDGFLRKQEELRIELRQSLDTLRITQNQLIQAEKMASLGELTAGIAHEIQNPLNFVGNFAEVSVDIIQELNEERQRPVRDYDLEDSLMTNLTQNLQKIAHHGLRASNIVRGMLEHSRASTGQRAATDLNALADEYLTLAYHGIRAKDKTGSTDRFTAHHELIADPTVGLVSLVPQDMGRVLLNIFNNAFYATQTRAGLGEPGYHPAVTVRTERRGKQVMVHIGDNGMGMPEALQTKIFQPFFTTKPSGQGTGLGLSLAYDIITKGHNGTLTVVSTEGQGTTFTITIPG</sequence>
<dbReference type="SMART" id="SM00387">
    <property type="entry name" value="HATPase_c"/>
    <property type="match status" value="1"/>
</dbReference>
<dbReference type="PRINTS" id="PR00344">
    <property type="entry name" value="BCTRLSENSOR"/>
</dbReference>
<feature type="transmembrane region" description="Helical" evidence="4">
    <location>
        <begin position="30"/>
        <end position="47"/>
    </location>
</feature>
<evidence type="ECO:0000313" key="7">
    <source>
        <dbReference type="Proteomes" id="UP000664795"/>
    </source>
</evidence>
<dbReference type="GO" id="GO:0000155">
    <property type="term" value="F:phosphorelay sensor kinase activity"/>
    <property type="evidence" value="ECO:0007669"/>
    <property type="project" value="InterPro"/>
</dbReference>
<dbReference type="InterPro" id="IPR003594">
    <property type="entry name" value="HATPase_dom"/>
</dbReference>
<evidence type="ECO:0000256" key="2">
    <source>
        <dbReference type="ARBA" id="ARBA00012438"/>
    </source>
</evidence>
<evidence type="ECO:0000256" key="1">
    <source>
        <dbReference type="ARBA" id="ARBA00000085"/>
    </source>
</evidence>
<keyword evidence="4" id="KW-1133">Transmembrane helix</keyword>
<dbReference type="EC" id="2.7.13.3" evidence="2"/>
<feature type="domain" description="Histidine kinase" evidence="5">
    <location>
        <begin position="171"/>
        <end position="415"/>
    </location>
</feature>
<evidence type="ECO:0000259" key="5">
    <source>
        <dbReference type="PROSITE" id="PS50109"/>
    </source>
</evidence>
<reference evidence="6 7" key="1">
    <citation type="submission" date="2021-03" db="EMBL/GenBank/DDBJ databases">
        <title>Fibrella sp. HMF5036 genome sequencing and assembly.</title>
        <authorList>
            <person name="Kang H."/>
            <person name="Kim H."/>
            <person name="Bae S."/>
            <person name="Joh K."/>
        </authorList>
    </citation>
    <scope>NUCLEOTIDE SEQUENCE [LARGE SCALE GENOMIC DNA]</scope>
    <source>
        <strain evidence="6 7">HMF5036</strain>
    </source>
</reference>